<sequence length="923" mass="100141">MDDTATPILRSLSQRSTTLAWGYLDSDLDTVREGRVSAVNVPDNILSVTNVEGYNQDITFVELPGVGACESVRFLYDPTDPDGGSPSLKPNLTPPKTGSWVVGVVDRYISPWKPYFRACQSTRSKHWHLFRNGIYKMTEAEKVERDFDSSYMNCEEVYIHVERVPDSEICYRWDINNLERSEESLKALAAKRLFTIYHNSLNTSFPKIITPEVDDIIVNSRPKISSLQNPSSKTIPAVSSNADLPNPGTPEHAVFLRPKVPTDKETLGSQERTISSINELMDDEFTGSFGEGLRDFMGLGRDTPAFGSSEGSNTANAGSSIGSNGRNQVPSLNGLDEIVRTTPNPLQEVIEKQDQVRERTRQTRPLNLFNLVNLIGDTPTSNIDIKDLGSGPYLPIQQQKKPMNVIGNAEAVLRHITAKDADGNVRRPRPEPLIANRNQLFIPNIQQSPSGASIPPFDNKGEPLAPRLRQHPSIWASSTPGSIGTTNLRIKTPSTYNPIPGINNLFPSIRGSVPKHSPEKTPPQSNMLNGSPSSSRHGSNIDSPATLKSATKLSSSPRLLAFTEEDTALTNPNRPIHSKFKPNLNHPLTANFRDHLNSITGVRSSTLPPLEGITSPTLGGGLLPIRKDLSPMIPKMRTGEILGGDSPSNQLRIKPTPPTIQSPFGSQGFRREGGKYSRGAKTLAPTPQVKESGDSKVMETVPGSPRGGLERRRRVMTGGSMSSPANRGGQGATGTGVLNGRIRDTGNANSGGSPRGVKSGSSSPSSITDGKSGRRSTAGSPKVGTLMRVGSPGMTSARNFNLQAKPASWSNSPNNKDINSPSASKTIIPVKTSKMIRKFPRNPSKPNSVQTTLSSDNNYKGDPNVDYRKIIEDRKNDKKVVKASQVEDVSEVVSIGEVSEVDDVGRNRVRKNIVGAMAKIDDS</sequence>
<feature type="compositionally biased region" description="Polar residues" evidence="1">
    <location>
        <begin position="309"/>
        <end position="331"/>
    </location>
</feature>
<evidence type="ECO:0000313" key="2">
    <source>
        <dbReference type="EMBL" id="KAK6538328.1"/>
    </source>
</evidence>
<comment type="caution">
    <text evidence="2">The sequence shown here is derived from an EMBL/GenBank/DDBJ whole genome shotgun (WGS) entry which is preliminary data.</text>
</comment>
<reference evidence="2 3" key="1">
    <citation type="submission" date="2019-10" db="EMBL/GenBank/DDBJ databases">
        <authorList>
            <person name="Palmer J.M."/>
        </authorList>
    </citation>
    <scope>NUCLEOTIDE SEQUENCE [LARGE SCALE GENOMIC DNA]</scope>
    <source>
        <strain evidence="2 3">TWF694</strain>
    </source>
</reference>
<dbReference type="EMBL" id="JAVHJO010000008">
    <property type="protein sequence ID" value="KAK6538328.1"/>
    <property type="molecule type" value="Genomic_DNA"/>
</dbReference>
<feature type="region of interest" description="Disordered" evidence="1">
    <location>
        <begin position="655"/>
        <end position="825"/>
    </location>
</feature>
<dbReference type="AlphaFoldDB" id="A0AAV9X8C9"/>
<gene>
    <name evidence="2" type="ORF">TWF694_011206</name>
</gene>
<feature type="compositionally biased region" description="Polar residues" evidence="1">
    <location>
        <begin position="793"/>
        <end position="825"/>
    </location>
</feature>
<name>A0AAV9X8C9_9PEZI</name>
<feature type="compositionally biased region" description="Polar residues" evidence="1">
    <location>
        <begin position="844"/>
        <end position="858"/>
    </location>
</feature>
<accession>A0AAV9X8C9</accession>
<dbReference type="Proteomes" id="UP001365542">
    <property type="component" value="Unassembled WGS sequence"/>
</dbReference>
<feature type="region of interest" description="Disordered" evidence="1">
    <location>
        <begin position="304"/>
        <end position="331"/>
    </location>
</feature>
<evidence type="ECO:0000256" key="1">
    <source>
        <dbReference type="SAM" id="MobiDB-lite"/>
    </source>
</evidence>
<feature type="region of interest" description="Disordered" evidence="1">
    <location>
        <begin position="507"/>
        <end position="545"/>
    </location>
</feature>
<feature type="compositionally biased region" description="Low complexity" evidence="1">
    <location>
        <begin position="750"/>
        <end position="770"/>
    </location>
</feature>
<feature type="region of interest" description="Disordered" evidence="1">
    <location>
        <begin position="838"/>
        <end position="864"/>
    </location>
</feature>
<feature type="compositionally biased region" description="Polar residues" evidence="1">
    <location>
        <begin position="522"/>
        <end position="545"/>
    </location>
</feature>
<protein>
    <submittedName>
        <fullName evidence="2">Uncharacterized protein</fullName>
    </submittedName>
</protein>
<proteinExistence type="predicted"/>
<keyword evidence="3" id="KW-1185">Reference proteome</keyword>
<organism evidence="2 3">
    <name type="scientific">Orbilia ellipsospora</name>
    <dbReference type="NCBI Taxonomy" id="2528407"/>
    <lineage>
        <taxon>Eukaryota</taxon>
        <taxon>Fungi</taxon>
        <taxon>Dikarya</taxon>
        <taxon>Ascomycota</taxon>
        <taxon>Pezizomycotina</taxon>
        <taxon>Orbiliomycetes</taxon>
        <taxon>Orbiliales</taxon>
        <taxon>Orbiliaceae</taxon>
        <taxon>Orbilia</taxon>
    </lineage>
</organism>
<evidence type="ECO:0000313" key="3">
    <source>
        <dbReference type="Proteomes" id="UP001365542"/>
    </source>
</evidence>